<dbReference type="PANTHER" id="PTHR43806">
    <property type="entry name" value="PEPTIDASE S8"/>
    <property type="match status" value="1"/>
</dbReference>
<evidence type="ECO:0000256" key="3">
    <source>
        <dbReference type="ARBA" id="ARBA00022801"/>
    </source>
</evidence>
<feature type="transmembrane region" description="Helical" evidence="8">
    <location>
        <begin position="521"/>
        <end position="546"/>
    </location>
</feature>
<evidence type="ECO:0000256" key="1">
    <source>
        <dbReference type="ARBA" id="ARBA00011073"/>
    </source>
</evidence>
<gene>
    <name evidence="10" type="ORF">OP10G_1063</name>
</gene>
<protein>
    <submittedName>
        <fullName evidence="10">Peptidase S8/S53 subtilisin kexin sedolisin</fullName>
    </submittedName>
</protein>
<evidence type="ECO:0000256" key="4">
    <source>
        <dbReference type="ARBA" id="ARBA00022825"/>
    </source>
</evidence>
<keyword evidence="3 6" id="KW-0378">Hydrolase</keyword>
<keyword evidence="8" id="KW-0812">Transmembrane</keyword>
<dbReference type="SUPFAM" id="SSF52743">
    <property type="entry name" value="Subtilisin-like"/>
    <property type="match status" value="1"/>
</dbReference>
<dbReference type="PRINTS" id="PR00723">
    <property type="entry name" value="SUBTILISIN"/>
</dbReference>
<feature type="active site" description="Charge relay system" evidence="5 6">
    <location>
        <position position="145"/>
    </location>
</feature>
<dbReference type="KEGG" id="fgi:OP10G_1063"/>
<keyword evidence="2 6" id="KW-0645">Protease</keyword>
<keyword evidence="8" id="KW-0472">Membrane</keyword>
<keyword evidence="8" id="KW-1133">Transmembrane helix</keyword>
<keyword evidence="4 6" id="KW-0720">Serine protease</keyword>
<dbReference type="Proteomes" id="UP000027982">
    <property type="component" value="Chromosome"/>
</dbReference>
<dbReference type="OrthoDB" id="9762689at2"/>
<dbReference type="Gene3D" id="2.60.120.1290">
    <property type="match status" value="1"/>
</dbReference>
<dbReference type="eggNOG" id="COG1404">
    <property type="taxonomic scope" value="Bacteria"/>
</dbReference>
<evidence type="ECO:0000313" key="11">
    <source>
        <dbReference type="Proteomes" id="UP000027982"/>
    </source>
</evidence>
<evidence type="ECO:0000256" key="6">
    <source>
        <dbReference type="PROSITE-ProRule" id="PRU01240"/>
    </source>
</evidence>
<evidence type="ECO:0000313" key="10">
    <source>
        <dbReference type="EMBL" id="AIE84431.1"/>
    </source>
</evidence>
<feature type="active site" description="Charge relay system" evidence="5 6">
    <location>
        <position position="195"/>
    </location>
</feature>
<dbReference type="HOGENOM" id="CLU_020737_0_0_0"/>
<dbReference type="Pfam" id="PF00082">
    <property type="entry name" value="Peptidase_S8"/>
    <property type="match status" value="2"/>
</dbReference>
<dbReference type="InterPro" id="IPR050131">
    <property type="entry name" value="Peptidase_S8_subtilisin-like"/>
</dbReference>
<reference evidence="10 11" key="1">
    <citation type="journal article" date="2014" name="PLoS ONE">
        <title>The first complete genome sequence of the class fimbriimonadia in the phylum armatimonadetes.</title>
        <authorList>
            <person name="Hu Z.Y."/>
            <person name="Wang Y.Z."/>
            <person name="Im W.T."/>
            <person name="Wang S.Y."/>
            <person name="Zhao G.P."/>
            <person name="Zheng H.J."/>
            <person name="Quan Z.X."/>
        </authorList>
    </citation>
    <scope>NUCLEOTIDE SEQUENCE [LARGE SCALE GENOMIC DNA]</scope>
    <source>
        <strain evidence="10">Gsoil 348</strain>
    </source>
</reference>
<evidence type="ECO:0000256" key="2">
    <source>
        <dbReference type="ARBA" id="ARBA00022670"/>
    </source>
</evidence>
<dbReference type="GO" id="GO:0004252">
    <property type="term" value="F:serine-type endopeptidase activity"/>
    <property type="evidence" value="ECO:0007669"/>
    <property type="project" value="UniProtKB-UniRule"/>
</dbReference>
<comment type="similarity">
    <text evidence="1 6 7">Belongs to the peptidase S8 family.</text>
</comment>
<dbReference type="InterPro" id="IPR022398">
    <property type="entry name" value="Peptidase_S8_His-AS"/>
</dbReference>
<dbReference type="PANTHER" id="PTHR43806:SF11">
    <property type="entry name" value="CEREVISIN-RELATED"/>
    <property type="match status" value="1"/>
</dbReference>
<dbReference type="InterPro" id="IPR023828">
    <property type="entry name" value="Peptidase_S8_Ser-AS"/>
</dbReference>
<evidence type="ECO:0000256" key="8">
    <source>
        <dbReference type="SAM" id="Phobius"/>
    </source>
</evidence>
<dbReference type="Gene3D" id="3.40.50.200">
    <property type="entry name" value="Peptidase S8/S53 domain"/>
    <property type="match status" value="1"/>
</dbReference>
<evidence type="ECO:0000256" key="5">
    <source>
        <dbReference type="PIRSR" id="PIRSR615500-1"/>
    </source>
</evidence>
<sequence>MNYQKMTPALNALMHDFEHPRVGGLSASLQSFGIVQTDATADPSVVVKVRIDDKPETVARLAKIGVTVNEPTRSEAGRKNGYVARTAYLPISALGSLSDDPSVRRISPGRYLNLLLDTAAVAVNLPAYKAATGDTGKGVVVGIVDSGLDCSHPAFAGRVLRVWDQTLAGAGVPGRSYGTEFVAPTFTGTTDTHGHGTHVAGIAAGNDATYQGVAHEANIVFVKTTMMDAHIADGVEYIFDVAASLGLPAVVNLSLGGHHDPHDGTDDLSHRIDLVSGPQRIVVCAAGNEGSQDIHAHTSIAPSGADTINFGVANPAMIPVLNGWYPGTFELEIAVESPSGLMTPFQGVILAGSPSRIYPLTDGTIRMTTNGPDPVSGDHNFFVEVLGASPLGQVAAGVWKLHVRRGPTAGPAGDLHIWSMEGHNIGQVPFVSGSGVPGHKVGSPGASGQAVTVACLCTKNSWTDATPAPQSIPSLTVGGLAFFSSDGPLRNGAQKPDFTAPGAVIASAMSSASLPLPKNRLLGGFTIMMGTSMAAPFVTGLVALLLQKDPTLDPAGVKAKLKARSAIPGGAPGAWDAHWGYGIIDMATP</sequence>
<evidence type="ECO:0000259" key="9">
    <source>
        <dbReference type="Pfam" id="PF00082"/>
    </source>
</evidence>
<dbReference type="InterPro" id="IPR036852">
    <property type="entry name" value="Peptidase_S8/S53_dom_sf"/>
</dbReference>
<feature type="domain" description="Peptidase S8/S53" evidence="9">
    <location>
        <begin position="436"/>
        <end position="582"/>
    </location>
</feature>
<dbReference type="STRING" id="661478.OP10G_1063"/>
<dbReference type="InterPro" id="IPR015500">
    <property type="entry name" value="Peptidase_S8_subtilisin-rel"/>
</dbReference>
<evidence type="ECO:0000256" key="7">
    <source>
        <dbReference type="RuleBase" id="RU003355"/>
    </source>
</evidence>
<accession>A0A068NLT0</accession>
<dbReference type="InterPro" id="IPR000209">
    <property type="entry name" value="Peptidase_S8/S53_dom"/>
</dbReference>
<dbReference type="GO" id="GO:0006508">
    <property type="term" value="P:proteolysis"/>
    <property type="evidence" value="ECO:0007669"/>
    <property type="project" value="UniProtKB-KW"/>
</dbReference>
<dbReference type="PROSITE" id="PS00138">
    <property type="entry name" value="SUBTILASE_SER"/>
    <property type="match status" value="1"/>
</dbReference>
<proteinExistence type="inferred from homology"/>
<dbReference type="AlphaFoldDB" id="A0A068NLT0"/>
<dbReference type="RefSeq" id="WP_025226931.1">
    <property type="nucleotide sequence ID" value="NZ_CP007139.1"/>
</dbReference>
<feature type="active site" description="Charge relay system" evidence="5 6">
    <location>
        <position position="532"/>
    </location>
</feature>
<keyword evidence="11" id="KW-1185">Reference proteome</keyword>
<dbReference type="EMBL" id="CP007139">
    <property type="protein sequence ID" value="AIE84431.1"/>
    <property type="molecule type" value="Genomic_DNA"/>
</dbReference>
<dbReference type="PROSITE" id="PS00137">
    <property type="entry name" value="SUBTILASE_HIS"/>
    <property type="match status" value="1"/>
</dbReference>
<dbReference type="PROSITE" id="PS00136">
    <property type="entry name" value="SUBTILASE_ASP"/>
    <property type="match status" value="1"/>
</dbReference>
<name>A0A068NLT0_FIMGI</name>
<dbReference type="PROSITE" id="PS51892">
    <property type="entry name" value="SUBTILASE"/>
    <property type="match status" value="1"/>
</dbReference>
<dbReference type="InterPro" id="IPR023827">
    <property type="entry name" value="Peptidase_S8_Asp-AS"/>
</dbReference>
<feature type="domain" description="Peptidase S8/S53" evidence="9">
    <location>
        <begin position="136"/>
        <end position="292"/>
    </location>
</feature>
<organism evidence="10 11">
    <name type="scientific">Fimbriimonas ginsengisoli Gsoil 348</name>
    <dbReference type="NCBI Taxonomy" id="661478"/>
    <lineage>
        <taxon>Bacteria</taxon>
        <taxon>Bacillati</taxon>
        <taxon>Armatimonadota</taxon>
        <taxon>Fimbriimonadia</taxon>
        <taxon>Fimbriimonadales</taxon>
        <taxon>Fimbriimonadaceae</taxon>
        <taxon>Fimbriimonas</taxon>
    </lineage>
</organism>